<reference evidence="4 5" key="1">
    <citation type="submission" date="2020-08" db="EMBL/GenBank/DDBJ databases">
        <authorList>
            <person name="Hejnol A."/>
        </authorList>
    </citation>
    <scope>NUCLEOTIDE SEQUENCE [LARGE SCALE GENOMIC DNA]</scope>
</reference>
<evidence type="ECO:0000256" key="3">
    <source>
        <dbReference type="SAM" id="Phobius"/>
    </source>
</evidence>
<accession>A0A7I8VQ89</accession>
<comment type="similarity">
    <text evidence="1">Belongs to the short-chain dehydrogenases/reductases (SDR) family.</text>
</comment>
<dbReference type="PANTHER" id="PTHR24320:SF264">
    <property type="entry name" value="DEHYDROGENASE_REDUCTASE SDR FAMILY MEMBER ON CHROMOSOME X"/>
    <property type="match status" value="1"/>
</dbReference>
<dbReference type="Gene3D" id="3.40.50.720">
    <property type="entry name" value="NAD(P)-binding Rossmann-like Domain"/>
    <property type="match status" value="2"/>
</dbReference>
<evidence type="ECO:0000256" key="2">
    <source>
        <dbReference type="ARBA" id="ARBA00023002"/>
    </source>
</evidence>
<dbReference type="PANTHER" id="PTHR24320">
    <property type="entry name" value="RETINOL DEHYDROGENASE"/>
    <property type="match status" value="1"/>
</dbReference>
<dbReference type="InterPro" id="IPR002347">
    <property type="entry name" value="SDR_fam"/>
</dbReference>
<evidence type="ECO:0000313" key="5">
    <source>
        <dbReference type="Proteomes" id="UP000549394"/>
    </source>
</evidence>
<comment type="caution">
    <text evidence="4">The sequence shown here is derived from an EMBL/GenBank/DDBJ whole genome shotgun (WGS) entry which is preliminary data.</text>
</comment>
<dbReference type="Proteomes" id="UP000549394">
    <property type="component" value="Unassembled WGS sequence"/>
</dbReference>
<dbReference type="EMBL" id="CAJFCJ010000007">
    <property type="protein sequence ID" value="CAD5117908.1"/>
    <property type="molecule type" value="Genomic_DNA"/>
</dbReference>
<dbReference type="InterPro" id="IPR036291">
    <property type="entry name" value="NAD(P)-bd_dom_sf"/>
</dbReference>
<feature type="transmembrane region" description="Helical" evidence="3">
    <location>
        <begin position="6"/>
        <end position="31"/>
    </location>
</feature>
<protein>
    <submittedName>
        <fullName evidence="4">DgyrCDS6653</fullName>
    </submittedName>
</protein>
<gene>
    <name evidence="4" type="ORF">DGYR_LOCUS6372</name>
</gene>
<proteinExistence type="inferred from homology"/>
<dbReference type="PRINTS" id="PR00081">
    <property type="entry name" value="GDHRDH"/>
</dbReference>
<dbReference type="GO" id="GO:0016491">
    <property type="term" value="F:oxidoreductase activity"/>
    <property type="evidence" value="ECO:0007669"/>
    <property type="project" value="UniProtKB-KW"/>
</dbReference>
<evidence type="ECO:0000313" key="4">
    <source>
        <dbReference type="EMBL" id="CAD5117908.1"/>
    </source>
</evidence>
<organism evidence="4 5">
    <name type="scientific">Dimorphilus gyrociliatus</name>
    <dbReference type="NCBI Taxonomy" id="2664684"/>
    <lineage>
        <taxon>Eukaryota</taxon>
        <taxon>Metazoa</taxon>
        <taxon>Spiralia</taxon>
        <taxon>Lophotrochozoa</taxon>
        <taxon>Annelida</taxon>
        <taxon>Polychaeta</taxon>
        <taxon>Polychaeta incertae sedis</taxon>
        <taxon>Dinophilidae</taxon>
        <taxon>Dimorphilus</taxon>
    </lineage>
</organism>
<dbReference type="OrthoDB" id="191139at2759"/>
<dbReference type="SUPFAM" id="SSF51735">
    <property type="entry name" value="NAD(P)-binding Rossmann-fold domains"/>
    <property type="match status" value="1"/>
</dbReference>
<keyword evidence="2" id="KW-0560">Oxidoreductase</keyword>
<name>A0A7I8VQ89_9ANNE</name>
<sequence>MLFFSLGFYLSIYFAVKLYIFSAFILLFQILKPHSRPKSLRNGNNLVAIVTGGAKGIGLSVVKKLARLNVHVIIASRCKKEAIHAIETIKSQNRKAKVEYLMLDLSSVKSIKNFVAEFKKRELQLNILINNAGVMLTSYTNTECGLEEEIMESGEIGRQSRIVNVSSHAHYATYPFSVDSMIKRSYFSSHRAYCESKLCQIMFGNMLHRQLMANGSLVTVNSCHPGVVNTDLYENLHTTTSWFLNKLRILFKTADQGADTIIHSVMSTEIEGTGGLYLSNCKRFHSLTVCNNRKEQEKLWDFTMSTLKTMLEKVNEKF</sequence>
<keyword evidence="3" id="KW-0812">Transmembrane</keyword>
<dbReference type="Pfam" id="PF00106">
    <property type="entry name" value="adh_short"/>
    <property type="match status" value="1"/>
</dbReference>
<dbReference type="AlphaFoldDB" id="A0A7I8VQ89"/>
<keyword evidence="3" id="KW-0472">Membrane</keyword>
<keyword evidence="5" id="KW-1185">Reference proteome</keyword>
<evidence type="ECO:0000256" key="1">
    <source>
        <dbReference type="ARBA" id="ARBA00006484"/>
    </source>
</evidence>
<keyword evidence="3" id="KW-1133">Transmembrane helix</keyword>